<accession>A0AAD1RNY8</accession>
<proteinExistence type="predicted"/>
<evidence type="ECO:0000313" key="3">
    <source>
        <dbReference type="Proteomes" id="UP001295444"/>
    </source>
</evidence>
<evidence type="ECO:0000256" key="1">
    <source>
        <dbReference type="SAM" id="MobiDB-lite"/>
    </source>
</evidence>
<dbReference type="AlphaFoldDB" id="A0AAD1RNY8"/>
<feature type="compositionally biased region" description="Basic and acidic residues" evidence="1">
    <location>
        <begin position="306"/>
        <end position="325"/>
    </location>
</feature>
<feature type="compositionally biased region" description="Polar residues" evidence="1">
    <location>
        <begin position="18"/>
        <end position="31"/>
    </location>
</feature>
<protein>
    <submittedName>
        <fullName evidence="2">Uncharacterized protein</fullName>
    </submittedName>
</protein>
<dbReference type="InterPro" id="IPR004244">
    <property type="entry name" value="Transposase_22"/>
</dbReference>
<dbReference type="EMBL" id="OW240914">
    <property type="protein sequence ID" value="CAH2275251.1"/>
    <property type="molecule type" value="Genomic_DNA"/>
</dbReference>
<dbReference type="Proteomes" id="UP001295444">
    <property type="component" value="Chromosome 03"/>
</dbReference>
<feature type="region of interest" description="Disordered" evidence="1">
    <location>
        <begin position="1"/>
        <end position="70"/>
    </location>
</feature>
<keyword evidence="3" id="KW-1185">Reference proteome</keyword>
<organism evidence="2 3">
    <name type="scientific">Pelobates cultripes</name>
    <name type="common">Western spadefoot toad</name>
    <dbReference type="NCBI Taxonomy" id="61616"/>
    <lineage>
        <taxon>Eukaryota</taxon>
        <taxon>Metazoa</taxon>
        <taxon>Chordata</taxon>
        <taxon>Craniata</taxon>
        <taxon>Vertebrata</taxon>
        <taxon>Euteleostomi</taxon>
        <taxon>Amphibia</taxon>
        <taxon>Batrachia</taxon>
        <taxon>Anura</taxon>
        <taxon>Pelobatoidea</taxon>
        <taxon>Pelobatidae</taxon>
        <taxon>Pelobates</taxon>
    </lineage>
</organism>
<dbReference type="PANTHER" id="PTHR11505">
    <property type="entry name" value="L1 TRANSPOSABLE ELEMENT-RELATED"/>
    <property type="match status" value="1"/>
</dbReference>
<evidence type="ECO:0000313" key="2">
    <source>
        <dbReference type="EMBL" id="CAH2275251.1"/>
    </source>
</evidence>
<dbReference type="Gene3D" id="3.30.70.1820">
    <property type="entry name" value="L1 transposable element, RRM domain"/>
    <property type="match status" value="1"/>
</dbReference>
<sequence length="325" mass="36345">MLNEQGGSEMGRTKRPDGSQTPQSNLTSSQAGPMDDYLQAPATASREQAGTTMADSPHHVQPPETAGPTLTDISADIRALAAQMVTKTDLQALSDDLHAAIRLEVTALRAEMTAHSGRLQTLEGNMQEAMGRTGTTTTAVTRQGNMLLALRRQTEDLDNRGRRSNIRVRGLPEPQAEEDIEATLKALFQAILGEDLPADLTFDRAHRANRPRIPDGTPGDAICCLHHYKHKERIMQKARTRPLWRFRGADVALHQNEWVSLRWPEESPGFLHRLELPPTEITDWVLGPLEQRPRPPTPRLQRRRRGDSPRRPTARRHLDPAEPEE</sequence>
<reference evidence="2" key="1">
    <citation type="submission" date="2022-03" db="EMBL/GenBank/DDBJ databases">
        <authorList>
            <person name="Alioto T."/>
            <person name="Alioto T."/>
            <person name="Gomez Garrido J."/>
        </authorList>
    </citation>
    <scope>NUCLEOTIDE SEQUENCE</scope>
</reference>
<gene>
    <name evidence="2" type="ORF">PECUL_23A034982</name>
</gene>
<name>A0AAD1RNY8_PELCU</name>
<feature type="region of interest" description="Disordered" evidence="1">
    <location>
        <begin position="286"/>
        <end position="325"/>
    </location>
</feature>
<feature type="compositionally biased region" description="Polar residues" evidence="1">
    <location>
        <begin position="45"/>
        <end position="54"/>
    </location>
</feature>